<dbReference type="Gene3D" id="3.40.50.1390">
    <property type="entry name" value="Resolvase, N-terminal catalytic domain"/>
    <property type="match status" value="1"/>
</dbReference>
<dbReference type="GO" id="GO:0000150">
    <property type="term" value="F:DNA strand exchange activity"/>
    <property type="evidence" value="ECO:0007669"/>
    <property type="project" value="InterPro"/>
</dbReference>
<reference evidence="4 5" key="1">
    <citation type="submission" date="2017-02" db="EMBL/GenBank/DDBJ databases">
        <authorList>
            <person name="Peterson S.W."/>
        </authorList>
    </citation>
    <scope>NUCLEOTIDE SEQUENCE [LARGE SCALE GENOMIC DNA]</scope>
    <source>
        <strain evidence="4 5">DSM 22323</strain>
    </source>
</reference>
<dbReference type="SUPFAM" id="SSF53041">
    <property type="entry name" value="Resolvase-like"/>
    <property type="match status" value="1"/>
</dbReference>
<dbReference type="PANTHER" id="PTHR30461:SF2">
    <property type="entry name" value="SERINE RECOMBINASE PINE-RELATED"/>
    <property type="match status" value="1"/>
</dbReference>
<dbReference type="SMART" id="SM00857">
    <property type="entry name" value="Resolvase"/>
    <property type="match status" value="1"/>
</dbReference>
<evidence type="ECO:0000259" key="3">
    <source>
        <dbReference type="PROSITE" id="PS51736"/>
    </source>
</evidence>
<dbReference type="GO" id="GO:0003677">
    <property type="term" value="F:DNA binding"/>
    <property type="evidence" value="ECO:0007669"/>
    <property type="project" value="UniProtKB-KW"/>
</dbReference>
<keyword evidence="5" id="KW-1185">Reference proteome</keyword>
<dbReference type="Pfam" id="PF00239">
    <property type="entry name" value="Resolvase"/>
    <property type="match status" value="1"/>
</dbReference>
<evidence type="ECO:0000313" key="5">
    <source>
        <dbReference type="Proteomes" id="UP000191112"/>
    </source>
</evidence>
<name>A0A1T5FUI9_9FLAO</name>
<protein>
    <submittedName>
        <fullName evidence="4">Site-specific DNA recombinase</fullName>
    </submittedName>
</protein>
<keyword evidence="1" id="KW-0238">DNA-binding</keyword>
<dbReference type="EMBL" id="FUYZ01000008">
    <property type="protein sequence ID" value="SKB99821.1"/>
    <property type="molecule type" value="Genomic_DNA"/>
</dbReference>
<dbReference type="InterPro" id="IPR036162">
    <property type="entry name" value="Resolvase-like_N_sf"/>
</dbReference>
<accession>A0A1T5FUI9</accession>
<dbReference type="InterPro" id="IPR006119">
    <property type="entry name" value="Resolv_N"/>
</dbReference>
<dbReference type="CDD" id="cd00338">
    <property type="entry name" value="Ser_Recombinase"/>
    <property type="match status" value="1"/>
</dbReference>
<dbReference type="InterPro" id="IPR050639">
    <property type="entry name" value="SSR_resolvase"/>
</dbReference>
<dbReference type="STRING" id="619805.SAMN05660477_02296"/>
<evidence type="ECO:0000256" key="1">
    <source>
        <dbReference type="ARBA" id="ARBA00023125"/>
    </source>
</evidence>
<organism evidence="4 5">
    <name type="scientific">Soonwooa buanensis</name>
    <dbReference type="NCBI Taxonomy" id="619805"/>
    <lineage>
        <taxon>Bacteria</taxon>
        <taxon>Pseudomonadati</taxon>
        <taxon>Bacteroidota</taxon>
        <taxon>Flavobacteriia</taxon>
        <taxon>Flavobacteriales</taxon>
        <taxon>Weeksellaceae</taxon>
        <taxon>Chryseobacterium group</taxon>
        <taxon>Soonwooa</taxon>
    </lineage>
</organism>
<gene>
    <name evidence="4" type="ORF">SAMN05660477_02296</name>
</gene>
<dbReference type="OrthoDB" id="2290206at2"/>
<dbReference type="AlphaFoldDB" id="A0A1T5FUI9"/>
<feature type="domain" description="Resolvase/invertase-type recombinase catalytic" evidence="3">
    <location>
        <begin position="3"/>
        <end position="138"/>
    </location>
</feature>
<evidence type="ECO:0000256" key="2">
    <source>
        <dbReference type="ARBA" id="ARBA00023172"/>
    </source>
</evidence>
<dbReference type="PANTHER" id="PTHR30461">
    <property type="entry name" value="DNA-INVERTASE FROM LAMBDOID PROPHAGE"/>
    <property type="match status" value="1"/>
</dbReference>
<dbReference type="PROSITE" id="PS51736">
    <property type="entry name" value="RECOMBINASES_3"/>
    <property type="match status" value="1"/>
</dbReference>
<proteinExistence type="predicted"/>
<dbReference type="RefSeq" id="WP_079667502.1">
    <property type="nucleotide sequence ID" value="NZ_FUYZ01000008.1"/>
</dbReference>
<evidence type="ECO:0000313" key="4">
    <source>
        <dbReference type="EMBL" id="SKB99821.1"/>
    </source>
</evidence>
<dbReference type="Proteomes" id="UP000191112">
    <property type="component" value="Unassembled WGS sequence"/>
</dbReference>
<sequence length="224" mass="25153">MQKFVAYYRVSTQKQGNSGLGLEAQRTDVSKFITKGGELIAEFQDVESGKKNDRPNLIKAIEECKKQGATLLIAKLDRLSRNASFIFTLKDAKVDFVCCDMPNANTITIGIMAVLAQDERERISHRTKSALAELKAKGIKLGTPENMTIEARAKGLEARKQNALQNENNRKATALIISMKEIGRSFAQITRELNDLGFKTRTGKVFQQNQVQILYNRYQHNNSI</sequence>
<keyword evidence="2" id="KW-0233">DNA recombination</keyword>